<dbReference type="EMBL" id="CP065321">
    <property type="protein sequence ID" value="QQR29295.1"/>
    <property type="molecule type" value="Genomic_DNA"/>
</dbReference>
<name>A0AA92L5B5_9FIRM</name>
<proteinExistence type="predicted"/>
<evidence type="ECO:0000313" key="1">
    <source>
        <dbReference type="EMBL" id="QQR29295.1"/>
    </source>
</evidence>
<accession>A0AA92L5B5</accession>
<evidence type="ECO:0000313" key="2">
    <source>
        <dbReference type="Proteomes" id="UP000596035"/>
    </source>
</evidence>
<sequence>MNESNLKSMDPAARSYFDSLPQTLKAQIVESGAQLCTREDLERYCKNALENRAQ</sequence>
<reference evidence="1 2" key="1">
    <citation type="submission" date="2020-11" db="EMBL/GenBank/DDBJ databases">
        <title>Closed and high quality bacterial genomes of the OMM12 community.</title>
        <authorList>
            <person name="Marbouty M."/>
            <person name="Lamy-Besnier Q."/>
            <person name="Debarbieux L."/>
            <person name="Koszul R."/>
        </authorList>
    </citation>
    <scope>NUCLEOTIDE SEQUENCE [LARGE SCALE GENOMIC DNA]</scope>
    <source>
        <strain evidence="1 2">KB18</strain>
    </source>
</reference>
<protein>
    <submittedName>
        <fullName evidence="1">Uncharacterized protein</fullName>
    </submittedName>
</protein>
<organism evidence="1 2">
    <name type="scientific">Acutalibacter muris</name>
    <dbReference type="NCBI Taxonomy" id="1796620"/>
    <lineage>
        <taxon>Bacteria</taxon>
        <taxon>Bacillati</taxon>
        <taxon>Bacillota</taxon>
        <taxon>Clostridia</taxon>
        <taxon>Eubacteriales</taxon>
        <taxon>Acutalibacteraceae</taxon>
        <taxon>Acutalibacter</taxon>
    </lineage>
</organism>
<gene>
    <name evidence="1" type="ORF">I5Q82_14715</name>
</gene>
<dbReference type="Proteomes" id="UP000596035">
    <property type="component" value="Chromosome"/>
</dbReference>
<dbReference type="RefSeq" id="WP_157130593.1">
    <property type="nucleotide sequence ID" value="NZ_CAPVCI010000005.1"/>
</dbReference>
<dbReference type="AlphaFoldDB" id="A0AA92L5B5"/>